<protein>
    <submittedName>
        <fullName evidence="1">Uncharacterized protein</fullName>
    </submittedName>
</protein>
<evidence type="ECO:0000313" key="1">
    <source>
        <dbReference type="EMBL" id="QCD79163.1"/>
    </source>
</evidence>
<dbReference type="EMBL" id="CP039345">
    <property type="protein sequence ID" value="QCD79163.1"/>
    <property type="molecule type" value="Genomic_DNA"/>
</dbReference>
<evidence type="ECO:0000313" key="2">
    <source>
        <dbReference type="Proteomes" id="UP000501690"/>
    </source>
</evidence>
<dbReference type="Proteomes" id="UP000501690">
    <property type="component" value="Linkage Group LG1"/>
</dbReference>
<organism evidence="1 2">
    <name type="scientific">Vigna unguiculata</name>
    <name type="common">Cowpea</name>
    <dbReference type="NCBI Taxonomy" id="3917"/>
    <lineage>
        <taxon>Eukaryota</taxon>
        <taxon>Viridiplantae</taxon>
        <taxon>Streptophyta</taxon>
        <taxon>Embryophyta</taxon>
        <taxon>Tracheophyta</taxon>
        <taxon>Spermatophyta</taxon>
        <taxon>Magnoliopsida</taxon>
        <taxon>eudicotyledons</taxon>
        <taxon>Gunneridae</taxon>
        <taxon>Pentapetalae</taxon>
        <taxon>rosids</taxon>
        <taxon>fabids</taxon>
        <taxon>Fabales</taxon>
        <taxon>Fabaceae</taxon>
        <taxon>Papilionoideae</taxon>
        <taxon>50 kb inversion clade</taxon>
        <taxon>NPAAA clade</taxon>
        <taxon>indigoferoid/millettioid clade</taxon>
        <taxon>Phaseoleae</taxon>
        <taxon>Vigna</taxon>
    </lineage>
</organism>
<accession>A0A4D6KRI4</accession>
<proteinExistence type="predicted"/>
<sequence length="105" mass="11943">MGCWCVTHGVRKSGSHFALATRAFAVVQSGSWPTLTMLLVVKCKDDGLQRFLFPTRCESDGGYLVQEEKFRVSNRRDEDDDMAPFGWLNFELLDHDTCQHMVGQN</sequence>
<keyword evidence="2" id="KW-1185">Reference proteome</keyword>
<name>A0A4D6KRI4_VIGUN</name>
<gene>
    <name evidence="1" type="ORF">DEO72_LG1g2802</name>
</gene>
<reference evidence="1 2" key="1">
    <citation type="submission" date="2019-04" db="EMBL/GenBank/DDBJ databases">
        <title>An improved genome assembly and genetic linkage map for asparagus bean, Vigna unguiculata ssp. sesquipedialis.</title>
        <authorList>
            <person name="Xia Q."/>
            <person name="Zhang R."/>
            <person name="Dong Y."/>
        </authorList>
    </citation>
    <scope>NUCLEOTIDE SEQUENCE [LARGE SCALE GENOMIC DNA]</scope>
    <source>
        <tissue evidence="1">Leaf</tissue>
    </source>
</reference>
<dbReference type="AlphaFoldDB" id="A0A4D6KRI4"/>